<name>A0A6J5LP11_9CAUD</name>
<sequence>MITAIVCLVILSFVFILGFWRGRCSLNDQLIHSVEKEVSQIKHVFGLATVQTFIKHSRENRWKINDDSRLIVKAVLNDAEERFQELWAMNNK</sequence>
<accession>A0A6J5LP11</accession>
<organism evidence="2">
    <name type="scientific">uncultured Caudovirales phage</name>
    <dbReference type="NCBI Taxonomy" id="2100421"/>
    <lineage>
        <taxon>Viruses</taxon>
        <taxon>Duplodnaviria</taxon>
        <taxon>Heunggongvirae</taxon>
        <taxon>Uroviricota</taxon>
        <taxon>Caudoviricetes</taxon>
        <taxon>Peduoviridae</taxon>
        <taxon>Maltschvirus</taxon>
        <taxon>Maltschvirus maltsch</taxon>
    </lineage>
</organism>
<proteinExistence type="predicted"/>
<evidence type="ECO:0000313" key="2">
    <source>
        <dbReference type="EMBL" id="CAB4134727.1"/>
    </source>
</evidence>
<evidence type="ECO:0000313" key="1">
    <source>
        <dbReference type="EMBL" id="CAB4131531.1"/>
    </source>
</evidence>
<protein>
    <submittedName>
        <fullName evidence="2">Uncharacterized protein</fullName>
    </submittedName>
</protein>
<dbReference type="EMBL" id="LR796249">
    <property type="protein sequence ID" value="CAB4131531.1"/>
    <property type="molecule type" value="Genomic_DNA"/>
</dbReference>
<gene>
    <name evidence="1" type="ORF">UFOVP127_139</name>
    <name evidence="2" type="ORF">UFOVP276_2</name>
</gene>
<reference evidence="2" key="1">
    <citation type="submission" date="2020-04" db="EMBL/GenBank/DDBJ databases">
        <authorList>
            <person name="Chiriac C."/>
            <person name="Salcher M."/>
            <person name="Ghai R."/>
            <person name="Kavagutti S V."/>
        </authorList>
    </citation>
    <scope>NUCLEOTIDE SEQUENCE</scope>
</reference>
<dbReference type="EMBL" id="LR796294">
    <property type="protein sequence ID" value="CAB4134727.1"/>
    <property type="molecule type" value="Genomic_DNA"/>
</dbReference>